<dbReference type="EMBL" id="NPBY01000038">
    <property type="protein sequence ID" value="PAD76466.1"/>
    <property type="molecule type" value="Genomic_DNA"/>
</dbReference>
<evidence type="ECO:0000313" key="3">
    <source>
        <dbReference type="Proteomes" id="UP000215596"/>
    </source>
</evidence>
<gene>
    <name evidence="2" type="ORF">CHH67_12680</name>
    <name evidence="1" type="ORF">GNP94_13990</name>
</gene>
<dbReference type="Pfam" id="PF02810">
    <property type="entry name" value="SEC-C"/>
    <property type="match status" value="1"/>
</dbReference>
<accession>A0A268ETL4</accession>
<comment type="caution">
    <text evidence="2">The sequence shown here is derived from an EMBL/GenBank/DDBJ whole genome shotgun (WGS) entry which is preliminary data.</text>
</comment>
<protein>
    <submittedName>
        <fullName evidence="2">Zinc chelation protein SecC</fullName>
    </submittedName>
</protein>
<sequence length="188" mass="21165">MKKLGRNDLCHCGSGKKYKKCCLEKDQHRERHTVRGKVIQFPGSKPASAMKPEAERLWQMLNDKLVWLDWKADEHRELAESVFPQICRDYKLKDEDTLFKVFSLLLIWNNFSKEVNPSYRKPGGYAAALEHLATSLLELPVTKSELAKKHEVSPATLNRYSSQISEFMDGVAASDGAPAGQGNEGSGN</sequence>
<dbReference type="EMBL" id="WOAA01000011">
    <property type="protein sequence ID" value="MUG67105.1"/>
    <property type="molecule type" value="Genomic_DNA"/>
</dbReference>
<reference evidence="2 3" key="1">
    <citation type="submission" date="2017-07" db="EMBL/GenBank/DDBJ databases">
        <title>Isolation and whole genome analysis of endospore-forming bacteria from heroin.</title>
        <authorList>
            <person name="Kalinowski J."/>
            <person name="Ahrens B."/>
            <person name="Al-Dilaimi A."/>
            <person name="Winkler A."/>
            <person name="Wibberg D."/>
            <person name="Schleenbecker U."/>
            <person name="Ruckert C."/>
            <person name="Wolfel R."/>
            <person name="Grass G."/>
        </authorList>
    </citation>
    <scope>NUCLEOTIDE SEQUENCE [LARGE SCALE GENOMIC DNA]</scope>
    <source>
        <strain evidence="2 3">7537-G1</strain>
    </source>
</reference>
<proteinExistence type="predicted"/>
<dbReference type="AlphaFoldDB" id="A0A268ETL4"/>
<evidence type="ECO:0000313" key="2">
    <source>
        <dbReference type="EMBL" id="PAD76466.1"/>
    </source>
</evidence>
<dbReference type="SUPFAM" id="SSF103642">
    <property type="entry name" value="Sec-C motif"/>
    <property type="match status" value="1"/>
</dbReference>
<organism evidence="2 3">
    <name type="scientific">Paenibacillus campinasensis</name>
    <dbReference type="NCBI Taxonomy" id="66347"/>
    <lineage>
        <taxon>Bacteria</taxon>
        <taxon>Bacillati</taxon>
        <taxon>Bacillota</taxon>
        <taxon>Bacilli</taxon>
        <taxon>Bacillales</taxon>
        <taxon>Paenibacillaceae</taxon>
        <taxon>Paenibacillus</taxon>
    </lineage>
</organism>
<name>A0A268ETL4_9BACL</name>
<dbReference type="CDD" id="cd00043">
    <property type="entry name" value="CYCLIN_SF"/>
    <property type="match status" value="1"/>
</dbReference>
<dbReference type="Proteomes" id="UP000215596">
    <property type="component" value="Unassembled WGS sequence"/>
</dbReference>
<dbReference type="RefSeq" id="WP_095265546.1">
    <property type="nucleotide sequence ID" value="NZ_NPBY01000038.1"/>
</dbReference>
<evidence type="ECO:0000313" key="4">
    <source>
        <dbReference type="Proteomes" id="UP000435177"/>
    </source>
</evidence>
<keyword evidence="4" id="KW-1185">Reference proteome</keyword>
<dbReference type="InterPro" id="IPR004027">
    <property type="entry name" value="SEC_C_motif"/>
</dbReference>
<evidence type="ECO:0000313" key="1">
    <source>
        <dbReference type="EMBL" id="MUG67105.1"/>
    </source>
</evidence>
<dbReference type="Gene3D" id="3.10.450.50">
    <property type="match status" value="1"/>
</dbReference>
<dbReference type="Proteomes" id="UP000435177">
    <property type="component" value="Unassembled WGS sequence"/>
</dbReference>
<reference evidence="1 4" key="2">
    <citation type="submission" date="2019-11" db="EMBL/GenBank/DDBJ databases">
        <title>Draft genome sequences of five Paenibacillus species of dairy origin.</title>
        <authorList>
            <person name="Olajide A.M."/>
            <person name="Chen S."/>
            <person name="Lapointe G."/>
        </authorList>
    </citation>
    <scope>NUCLEOTIDE SEQUENCE [LARGE SCALE GENOMIC DNA]</scope>
    <source>
        <strain evidence="1 4">3CS1</strain>
    </source>
</reference>
<dbReference type="OrthoDB" id="6399948at2"/>